<feature type="compositionally biased region" description="Basic and acidic residues" evidence="1">
    <location>
        <begin position="20"/>
        <end position="39"/>
    </location>
</feature>
<evidence type="ECO:0000313" key="2">
    <source>
        <dbReference type="EMBL" id="RDX50624.1"/>
    </source>
</evidence>
<sequence length="262" mass="29394">MATFTHGPNVRSKGPPDIPDSERHRGEDESRQGQPDRTRLTSTPRRWKKTQEQTQEFRRVVQARSASPQISAVDSAGPRCAQFDSPLSPLVLVPASATGGVWHQRHWQDFLDLDLRHESGICCYTTPYFCLTDCADSDAGLYRIQDPKCAMFQLGFQLWYFWSCVQDTTSTWVRTPAICKNTIRWSVQDGIVNPRCSIASSYFASTNDHLPGTSRPSVLCLSLANAMNARHGGGKICENRRSETWRGFDRAPDARTLSAHSS</sequence>
<organism evidence="2 3">
    <name type="scientific">Lentinus brumalis</name>
    <dbReference type="NCBI Taxonomy" id="2498619"/>
    <lineage>
        <taxon>Eukaryota</taxon>
        <taxon>Fungi</taxon>
        <taxon>Dikarya</taxon>
        <taxon>Basidiomycota</taxon>
        <taxon>Agaricomycotina</taxon>
        <taxon>Agaricomycetes</taxon>
        <taxon>Polyporales</taxon>
        <taxon>Polyporaceae</taxon>
        <taxon>Lentinus</taxon>
    </lineage>
</organism>
<dbReference type="AlphaFoldDB" id="A0A371DDJ9"/>
<protein>
    <submittedName>
        <fullName evidence="2">Uncharacterized protein</fullName>
    </submittedName>
</protein>
<feature type="region of interest" description="Disordered" evidence="1">
    <location>
        <begin position="1"/>
        <end position="54"/>
    </location>
</feature>
<keyword evidence="3" id="KW-1185">Reference proteome</keyword>
<proteinExistence type="predicted"/>
<dbReference type="EMBL" id="KZ857398">
    <property type="protein sequence ID" value="RDX50624.1"/>
    <property type="molecule type" value="Genomic_DNA"/>
</dbReference>
<name>A0A371DDJ9_9APHY</name>
<accession>A0A371DDJ9</accession>
<evidence type="ECO:0000256" key="1">
    <source>
        <dbReference type="SAM" id="MobiDB-lite"/>
    </source>
</evidence>
<gene>
    <name evidence="2" type="ORF">OH76DRAFT_429928</name>
</gene>
<dbReference type="Proteomes" id="UP000256964">
    <property type="component" value="Unassembled WGS sequence"/>
</dbReference>
<reference evidence="2 3" key="1">
    <citation type="journal article" date="2018" name="Biotechnol. Biofuels">
        <title>Integrative visual omics of the white-rot fungus Polyporus brumalis exposes the biotechnological potential of its oxidative enzymes for delignifying raw plant biomass.</title>
        <authorList>
            <person name="Miyauchi S."/>
            <person name="Rancon A."/>
            <person name="Drula E."/>
            <person name="Hage H."/>
            <person name="Chaduli D."/>
            <person name="Favel A."/>
            <person name="Grisel S."/>
            <person name="Henrissat B."/>
            <person name="Herpoel-Gimbert I."/>
            <person name="Ruiz-Duenas F.J."/>
            <person name="Chevret D."/>
            <person name="Hainaut M."/>
            <person name="Lin J."/>
            <person name="Wang M."/>
            <person name="Pangilinan J."/>
            <person name="Lipzen A."/>
            <person name="Lesage-Meessen L."/>
            <person name="Navarro D."/>
            <person name="Riley R."/>
            <person name="Grigoriev I.V."/>
            <person name="Zhou S."/>
            <person name="Raouche S."/>
            <person name="Rosso M.N."/>
        </authorList>
    </citation>
    <scope>NUCLEOTIDE SEQUENCE [LARGE SCALE GENOMIC DNA]</scope>
    <source>
        <strain evidence="2 3">BRFM 1820</strain>
    </source>
</reference>
<evidence type="ECO:0000313" key="3">
    <source>
        <dbReference type="Proteomes" id="UP000256964"/>
    </source>
</evidence>